<dbReference type="Pfam" id="PF00326">
    <property type="entry name" value="Peptidase_S9"/>
    <property type="match status" value="1"/>
</dbReference>
<evidence type="ECO:0000313" key="3">
    <source>
        <dbReference type="Proteomes" id="UP000252517"/>
    </source>
</evidence>
<accession>A0A367X7C4</accession>
<dbReference type="AlphaFoldDB" id="A0A367X7C4"/>
<dbReference type="GO" id="GO:0047617">
    <property type="term" value="F:fatty acyl-CoA hydrolase activity"/>
    <property type="evidence" value="ECO:0007669"/>
    <property type="project" value="TreeGrafter"/>
</dbReference>
<evidence type="ECO:0000313" key="2">
    <source>
        <dbReference type="EMBL" id="RCK48651.1"/>
    </source>
</evidence>
<dbReference type="GO" id="GO:0006631">
    <property type="term" value="P:fatty acid metabolic process"/>
    <property type="evidence" value="ECO:0007669"/>
    <property type="project" value="TreeGrafter"/>
</dbReference>
<comment type="caution">
    <text evidence="2">The sequence shown here is derived from an EMBL/GenBank/DDBJ whole genome shotgun (WGS) entry which is preliminary data.</text>
</comment>
<organism evidence="2 3">
    <name type="scientific">Thalassospira profundimaris</name>
    <dbReference type="NCBI Taxonomy" id="502049"/>
    <lineage>
        <taxon>Bacteria</taxon>
        <taxon>Pseudomonadati</taxon>
        <taxon>Pseudomonadota</taxon>
        <taxon>Alphaproteobacteria</taxon>
        <taxon>Rhodospirillales</taxon>
        <taxon>Thalassospiraceae</taxon>
        <taxon>Thalassospira</taxon>
    </lineage>
</organism>
<dbReference type="PANTHER" id="PTHR10824">
    <property type="entry name" value="ACYL-COENZYME A THIOESTERASE-RELATED"/>
    <property type="match status" value="1"/>
</dbReference>
<protein>
    <submittedName>
        <fullName evidence="2">Thioesterase</fullName>
    </submittedName>
</protein>
<dbReference type="GO" id="GO:0006637">
    <property type="term" value="P:acyl-CoA metabolic process"/>
    <property type="evidence" value="ECO:0007669"/>
    <property type="project" value="TreeGrafter"/>
</dbReference>
<dbReference type="InterPro" id="IPR001375">
    <property type="entry name" value="Peptidase_S9_cat"/>
</dbReference>
<feature type="domain" description="Peptidase S9 prolyl oligopeptidase catalytic" evidence="1">
    <location>
        <begin position="144"/>
        <end position="252"/>
    </location>
</feature>
<dbReference type="Proteomes" id="UP000252517">
    <property type="component" value="Unassembled WGS sequence"/>
</dbReference>
<dbReference type="InterPro" id="IPR029058">
    <property type="entry name" value="AB_hydrolase_fold"/>
</dbReference>
<evidence type="ECO:0000259" key="1">
    <source>
        <dbReference type="Pfam" id="PF00326"/>
    </source>
</evidence>
<dbReference type="RefSeq" id="WP_114088829.1">
    <property type="nucleotide sequence ID" value="NZ_JPWH01000010.1"/>
</dbReference>
<dbReference type="EMBL" id="JPWH01000010">
    <property type="protein sequence ID" value="RCK48651.1"/>
    <property type="molecule type" value="Genomic_DNA"/>
</dbReference>
<dbReference type="Gene3D" id="3.40.50.1820">
    <property type="entry name" value="alpha/beta hydrolase"/>
    <property type="match status" value="1"/>
</dbReference>
<dbReference type="SUPFAM" id="SSF53474">
    <property type="entry name" value="alpha/beta-Hydrolases"/>
    <property type="match status" value="1"/>
</dbReference>
<reference evidence="2 3" key="1">
    <citation type="submission" date="2014-07" db="EMBL/GenBank/DDBJ databases">
        <title>Draft genome sequence of Thalassospira profundimaris S25-3-2.</title>
        <authorList>
            <person name="Lai Q."/>
            <person name="Shao Z."/>
        </authorList>
    </citation>
    <scope>NUCLEOTIDE SEQUENCE [LARGE SCALE GENOMIC DNA]</scope>
    <source>
        <strain evidence="2 3">S25-3-2</strain>
    </source>
</reference>
<gene>
    <name evidence="2" type="ORF">TH25_13625</name>
</gene>
<name>A0A367X7C4_9PROT</name>
<dbReference type="OrthoDB" id="3647650at2"/>
<sequence length="253" mass="27886">MTLKIVRRLLPDWGTTYGPAGDGPFPAVMVLHGSEGGWSGWSHRNAVMLAAHGFLAFPFTYSRSGNVWNAGNISDVPLDRTAEALDALRAFAPVKNDSVGLFGVSRGAEHALLVTCLMQRDGVGTLPDALAVHATSDVICGGFDARAYRDVGDPGWTAWDTARRAWTWQGKSDDLLPTTPIPVEKYAGPVFLSHGKKDTLWSWKMTERLAARLRSQGREPELHLYEDQDHVPDSEGENVFFDQLIGFFQRHLP</sequence>
<proteinExistence type="predicted"/>
<dbReference type="PANTHER" id="PTHR10824:SF4">
    <property type="entry name" value="ACYL-COENZYME A THIOESTERASE 1-LIKE"/>
    <property type="match status" value="1"/>
</dbReference>